<keyword evidence="2" id="KW-0812">Transmembrane</keyword>
<evidence type="ECO:0000256" key="2">
    <source>
        <dbReference type="SAM" id="Phobius"/>
    </source>
</evidence>
<dbReference type="InterPro" id="IPR011123">
    <property type="entry name" value="Y_Y_Y"/>
</dbReference>
<accession>A0A174GWW7</accession>
<dbReference type="AlphaFoldDB" id="A0A174GWW7"/>
<dbReference type="Gene3D" id="2.60.40.10">
    <property type="entry name" value="Immunoglobulins"/>
    <property type="match status" value="1"/>
</dbReference>
<feature type="transmembrane region" description="Helical" evidence="2">
    <location>
        <begin position="749"/>
        <end position="771"/>
    </location>
</feature>
<protein>
    <submittedName>
        <fullName evidence="4">Two component regulator three Y domain-containing protein</fullName>
    </submittedName>
</protein>
<dbReference type="InterPro" id="IPR015943">
    <property type="entry name" value="WD40/YVTN_repeat-like_dom_sf"/>
</dbReference>
<keyword evidence="2" id="KW-1133">Transmembrane helix</keyword>
<feature type="coiled-coil region" evidence="1">
    <location>
        <begin position="780"/>
        <end position="807"/>
    </location>
</feature>
<dbReference type="SUPFAM" id="SSF46894">
    <property type="entry name" value="C-terminal effector domain of the bipartite response regulators"/>
    <property type="match status" value="1"/>
</dbReference>
<dbReference type="InterPro" id="IPR011044">
    <property type="entry name" value="Quino_amine_DH_bsu"/>
</dbReference>
<dbReference type="STRING" id="338188.ERS852397_02491"/>
<dbReference type="Proteomes" id="UP000095517">
    <property type="component" value="Unassembled WGS sequence"/>
</dbReference>
<dbReference type="Gene3D" id="2.130.10.10">
    <property type="entry name" value="YVTN repeat-like/Quinoprotein amine dehydrogenase"/>
    <property type="match status" value="2"/>
</dbReference>
<evidence type="ECO:0000259" key="3">
    <source>
        <dbReference type="Pfam" id="PF07495"/>
    </source>
</evidence>
<evidence type="ECO:0000313" key="5">
    <source>
        <dbReference type="Proteomes" id="UP000095517"/>
    </source>
</evidence>
<dbReference type="InterPro" id="IPR013783">
    <property type="entry name" value="Ig-like_fold"/>
</dbReference>
<dbReference type="GO" id="GO:0006355">
    <property type="term" value="P:regulation of DNA-templated transcription"/>
    <property type="evidence" value="ECO:0007669"/>
    <property type="project" value="InterPro"/>
</dbReference>
<evidence type="ECO:0000313" key="4">
    <source>
        <dbReference type="EMBL" id="CUO65556.1"/>
    </source>
</evidence>
<gene>
    <name evidence="4" type="ORF">ERS852397_02491</name>
</gene>
<evidence type="ECO:0000256" key="1">
    <source>
        <dbReference type="SAM" id="Coils"/>
    </source>
</evidence>
<proteinExistence type="predicted"/>
<dbReference type="GO" id="GO:0003677">
    <property type="term" value="F:DNA binding"/>
    <property type="evidence" value="ECO:0007669"/>
    <property type="project" value="InterPro"/>
</dbReference>
<sequence length="944" mass="109001">MHQHSKKRTTMFFLQKSLCFIICLLWFSLGFAGINNPLIINFSKTQYGAANKNWSISEDEHGILYFGNDIGLLEFDGIEWKLNKLPKAEVVRSVYAVSNNEIYTGGYEEFGKWSRQPDGELTYTSLSKELPTDNWQNDDIWRILPQGESIYFQSFSGIFRHHLPTGKTEKITKQENFHFLMQVGSELWIQETHKGLLRLQEGRFTLIPHSELFLGKEVKAVLPYAENQRLVVTSNSGLFIYDGDTFRLLSDAPEWINSNINCAIQKENGHYLLGTILNGVYMIDRQGKIIKHINSDAYMQNNTILFLHEDKYHNTWLALDNGITCIQILPELSCYTDPTGKTGAVYAAALFADKLFIGTNQGLFYISQSDLNNINALPGDLQTIENIKEQIWDLKIIDGKLYCGSNSGLKVIDEQLTVTTPINAQGGVFTILAKEHYLLLGTYASLKIVDTRTQRIILDDIRQPIVNIQIDHLDNVWLEHMNKGVYRCQLSEDMTKIKTSEYYGEDRELPYKLHLFKIGGRVVMLGGNSFYTYNDIGGKVELYEPLKHCLSNLTEIKNVSDIDKNHFYVMGDNVIYRIAHDGSQNHIEDKIDINYNGMSMVNHFERIIALTDSTSLICLDNGFLLCPNNQQQNVISLSTPYIKSFSALSKTGEALHKESEHEAIKIPFTNNTIEIRFATDDVLAHNVSFQYKLEGISEWSEPERINKVTYERLPKGTYTFLLRSIDNLGNCSPTLEYTFTILSPWYQTIWAILGYFIIALLVLRIVWILILRRYRNRHLIKIRLREAKRLSRMNQQLQNQIKEKDAELLSQTSFVIQRNELITQMKDEIEEFYRTHNNKALAPLFHKINMLFNNNLDTEEDWKMFLIKFEEKHTGFFKQLKTLYPQLTANDLKLCACLKLNLDSKAIAALMNISVRAVENSRYRLRKKINIPPNENLNNFFLKL</sequence>
<organism evidence="4 5">
    <name type="scientific">Bacteroides finegoldii</name>
    <dbReference type="NCBI Taxonomy" id="338188"/>
    <lineage>
        <taxon>Bacteria</taxon>
        <taxon>Pseudomonadati</taxon>
        <taxon>Bacteroidota</taxon>
        <taxon>Bacteroidia</taxon>
        <taxon>Bacteroidales</taxon>
        <taxon>Bacteroidaceae</taxon>
        <taxon>Bacteroides</taxon>
    </lineage>
</organism>
<dbReference type="InterPro" id="IPR016032">
    <property type="entry name" value="Sig_transdc_resp-reg_C-effctor"/>
</dbReference>
<dbReference type="EMBL" id="CYZH01000013">
    <property type="protein sequence ID" value="CUO65556.1"/>
    <property type="molecule type" value="Genomic_DNA"/>
</dbReference>
<keyword evidence="2" id="KW-0472">Membrane</keyword>
<reference evidence="4 5" key="1">
    <citation type="submission" date="2015-09" db="EMBL/GenBank/DDBJ databases">
        <authorList>
            <consortium name="Pathogen Informatics"/>
        </authorList>
    </citation>
    <scope>NUCLEOTIDE SEQUENCE [LARGE SCALE GENOMIC DNA]</scope>
    <source>
        <strain evidence="4 5">2789STDY5608840</strain>
    </source>
</reference>
<dbReference type="SUPFAM" id="SSF50969">
    <property type="entry name" value="YVTN repeat-like/Quinoprotein amine dehydrogenase"/>
    <property type="match status" value="1"/>
</dbReference>
<name>A0A174GWW7_9BACE</name>
<keyword evidence="1" id="KW-0175">Coiled coil</keyword>
<feature type="domain" description="Two component regulator three Y" evidence="3">
    <location>
        <begin position="685"/>
        <end position="741"/>
    </location>
</feature>
<dbReference type="Pfam" id="PF07495">
    <property type="entry name" value="Y_Y_Y"/>
    <property type="match status" value="1"/>
</dbReference>